<dbReference type="FunFam" id="1.10.510.10:FF:000024">
    <property type="entry name" value="Probable serine/threonine-protein kinase cot-1"/>
    <property type="match status" value="1"/>
</dbReference>
<feature type="compositionally biased region" description="Basic residues" evidence="10">
    <location>
        <begin position="527"/>
        <end position="536"/>
    </location>
</feature>
<dbReference type="Pfam" id="PF00069">
    <property type="entry name" value="Pkinase"/>
    <property type="match status" value="1"/>
</dbReference>
<dbReference type="PROSITE" id="PS00108">
    <property type="entry name" value="PROTEIN_KINASE_ST"/>
    <property type="match status" value="1"/>
</dbReference>
<name>A0A8K0JGG9_9TREE</name>
<keyword evidence="14" id="KW-1185">Reference proteome</keyword>
<dbReference type="PROSITE" id="PS51285">
    <property type="entry name" value="AGC_KINASE_CTER"/>
    <property type="match status" value="1"/>
</dbReference>
<feature type="region of interest" description="Disordered" evidence="10">
    <location>
        <begin position="525"/>
        <end position="661"/>
    </location>
</feature>
<evidence type="ECO:0000259" key="11">
    <source>
        <dbReference type="PROSITE" id="PS50011"/>
    </source>
</evidence>
<feature type="domain" description="Protein kinase" evidence="11">
    <location>
        <begin position="16"/>
        <end position="285"/>
    </location>
</feature>
<comment type="caution">
    <text evidence="13">The sequence shown here is derived from an EMBL/GenBank/DDBJ whole genome shotgun (WGS) entry which is preliminary data.</text>
</comment>
<comment type="catalytic activity">
    <reaction evidence="8">
        <text>L-threonyl-[protein] + ATP = O-phospho-L-threonyl-[protein] + ADP + H(+)</text>
        <dbReference type="Rhea" id="RHEA:46608"/>
        <dbReference type="Rhea" id="RHEA-COMP:11060"/>
        <dbReference type="Rhea" id="RHEA-COMP:11605"/>
        <dbReference type="ChEBI" id="CHEBI:15378"/>
        <dbReference type="ChEBI" id="CHEBI:30013"/>
        <dbReference type="ChEBI" id="CHEBI:30616"/>
        <dbReference type="ChEBI" id="CHEBI:61977"/>
        <dbReference type="ChEBI" id="CHEBI:456216"/>
        <dbReference type="EC" id="2.7.11.1"/>
    </reaction>
</comment>
<organism evidence="13 14">
    <name type="scientific">Filobasidium floriforme</name>
    <dbReference type="NCBI Taxonomy" id="5210"/>
    <lineage>
        <taxon>Eukaryota</taxon>
        <taxon>Fungi</taxon>
        <taxon>Dikarya</taxon>
        <taxon>Basidiomycota</taxon>
        <taxon>Agaricomycotina</taxon>
        <taxon>Tremellomycetes</taxon>
        <taxon>Filobasidiales</taxon>
        <taxon>Filobasidiaceae</taxon>
        <taxon>Filobasidium</taxon>
    </lineage>
</organism>
<dbReference type="CDD" id="cd05123">
    <property type="entry name" value="STKc_AGC"/>
    <property type="match status" value="1"/>
</dbReference>
<dbReference type="SMART" id="SM00220">
    <property type="entry name" value="S_TKc"/>
    <property type="match status" value="1"/>
</dbReference>
<dbReference type="Proteomes" id="UP000812966">
    <property type="component" value="Unassembled WGS sequence"/>
</dbReference>
<dbReference type="AlphaFoldDB" id="A0A8K0JGG9"/>
<dbReference type="Gene3D" id="1.10.510.10">
    <property type="entry name" value="Transferase(Phosphotransferase) domain 1"/>
    <property type="match status" value="1"/>
</dbReference>
<evidence type="ECO:0000256" key="7">
    <source>
        <dbReference type="ARBA" id="ARBA00022840"/>
    </source>
</evidence>
<dbReference type="PROSITE" id="PS50011">
    <property type="entry name" value="PROTEIN_KINASE_DOM"/>
    <property type="match status" value="1"/>
</dbReference>
<sequence>MKRKRPGRKATSVDDFELIRVLGKGCAGKVVLVKHTKTGGLYAMKAIMKRHVLAHQELTHTLTEQSVLRRMSSTELSNPFIVKLWWSFHDVDNLYLVLDFLPGGDLATQLSRWGRLGRDRARFYTCEIVEGVEALHAAGIIYRDLKPENILLGADGHISLADFGLAAEFPESKGPLAAAPPGRDQATSFVGTAEYLAPEVIKGLPYSYEVDWWALGTMLYEALIGNTPFWVDNHAEMYMRVVNEELRFPEDRVLDKETKSFIRGLLQKDPVFRLAEPRIRKHPYLAMVEWDHVKHKRYIPPYIPPTDKNLEYDFQNFDANFLEMDPALKAEGASTSGDSETDDAERDGIIEADANAFDGYLYKHHDIVSVHEPDASETGGSHGESEQNTKEAATGDTEPSSPSNSDTTTDTTTEMEDPVPDTTVTPTPTVEAATAMLQRIQALTNEAAASNVKTSRHSREIMNRGSMDRLSMDRLSRTMASEDDDEWDIVEDNPDAVATNGRDTLFARGVVDKYRLAVLKRRESTVRRKPSVKFKRSSPSSSQVLGRAGDEVPPLPTTPRASGLKYRLRNRMKTPRSSSAQSPDATPQPSMMKESGSNLTVGPTGGTQRQPLALRSESTQSVNSAWSTENGSDGAMSLDSRLTARIHPEHQGDVRRGSAGV</sequence>
<dbReference type="EC" id="2.7.11.1" evidence="1"/>
<evidence type="ECO:0000256" key="3">
    <source>
        <dbReference type="ARBA" id="ARBA00022553"/>
    </source>
</evidence>
<dbReference type="FunFam" id="3.30.200.20:FF:000743">
    <property type="entry name" value="Non-specific serine/threonine protein kinase"/>
    <property type="match status" value="1"/>
</dbReference>
<feature type="compositionally biased region" description="Low complexity" evidence="10">
    <location>
        <begin position="396"/>
        <end position="412"/>
    </location>
</feature>
<dbReference type="SUPFAM" id="SSF56112">
    <property type="entry name" value="Protein kinase-like (PK-like)"/>
    <property type="match status" value="1"/>
</dbReference>
<keyword evidence="2" id="KW-0723">Serine/threonine-protein kinase</keyword>
<evidence type="ECO:0000256" key="9">
    <source>
        <dbReference type="ARBA" id="ARBA00048679"/>
    </source>
</evidence>
<proteinExistence type="predicted"/>
<keyword evidence="7" id="KW-0067">ATP-binding</keyword>
<dbReference type="InterPro" id="IPR045270">
    <property type="entry name" value="STKc_AGC"/>
</dbReference>
<evidence type="ECO:0000259" key="12">
    <source>
        <dbReference type="PROSITE" id="PS51285"/>
    </source>
</evidence>
<dbReference type="InterPro" id="IPR000719">
    <property type="entry name" value="Prot_kinase_dom"/>
</dbReference>
<dbReference type="InterPro" id="IPR000961">
    <property type="entry name" value="AGC-kinase_C"/>
</dbReference>
<evidence type="ECO:0000256" key="2">
    <source>
        <dbReference type="ARBA" id="ARBA00022527"/>
    </source>
</evidence>
<evidence type="ECO:0000313" key="14">
    <source>
        <dbReference type="Proteomes" id="UP000812966"/>
    </source>
</evidence>
<keyword evidence="5" id="KW-0547">Nucleotide-binding</keyword>
<dbReference type="GO" id="GO:0007010">
    <property type="term" value="P:cytoskeleton organization"/>
    <property type="evidence" value="ECO:0007669"/>
    <property type="project" value="UniProtKB-ARBA"/>
</dbReference>
<evidence type="ECO:0000256" key="6">
    <source>
        <dbReference type="ARBA" id="ARBA00022777"/>
    </source>
</evidence>
<evidence type="ECO:0000256" key="4">
    <source>
        <dbReference type="ARBA" id="ARBA00022679"/>
    </source>
</evidence>
<gene>
    <name evidence="13" type="ORF">FFLO_05645</name>
</gene>
<feature type="compositionally biased region" description="Basic and acidic residues" evidence="10">
    <location>
        <begin position="646"/>
        <end position="661"/>
    </location>
</feature>
<keyword evidence="4" id="KW-0808">Transferase</keyword>
<dbReference type="InterPro" id="IPR011009">
    <property type="entry name" value="Kinase-like_dom_sf"/>
</dbReference>
<evidence type="ECO:0000256" key="5">
    <source>
        <dbReference type="ARBA" id="ARBA00022741"/>
    </source>
</evidence>
<keyword evidence="3" id="KW-0597">Phosphoprotein</keyword>
<protein>
    <recommendedName>
        <fullName evidence="1">non-specific serine/threonine protein kinase</fullName>
        <ecNumber evidence="1">2.7.11.1</ecNumber>
    </recommendedName>
</protein>
<dbReference type="InterPro" id="IPR008271">
    <property type="entry name" value="Ser/Thr_kinase_AS"/>
</dbReference>
<dbReference type="Gene3D" id="3.30.200.20">
    <property type="entry name" value="Phosphorylase Kinase, domain 1"/>
    <property type="match status" value="1"/>
</dbReference>
<dbReference type="GO" id="GO:0004674">
    <property type="term" value="F:protein serine/threonine kinase activity"/>
    <property type="evidence" value="ECO:0007669"/>
    <property type="project" value="UniProtKB-KW"/>
</dbReference>
<evidence type="ECO:0000256" key="1">
    <source>
        <dbReference type="ARBA" id="ARBA00012513"/>
    </source>
</evidence>
<feature type="region of interest" description="Disordered" evidence="10">
    <location>
        <begin position="372"/>
        <end position="425"/>
    </location>
</feature>
<dbReference type="EMBL" id="JABELV010000149">
    <property type="protein sequence ID" value="KAG7529469.1"/>
    <property type="molecule type" value="Genomic_DNA"/>
</dbReference>
<evidence type="ECO:0000256" key="8">
    <source>
        <dbReference type="ARBA" id="ARBA00047899"/>
    </source>
</evidence>
<keyword evidence="6" id="KW-0418">Kinase</keyword>
<dbReference type="GO" id="GO:0005524">
    <property type="term" value="F:ATP binding"/>
    <property type="evidence" value="ECO:0007669"/>
    <property type="project" value="UniProtKB-KW"/>
</dbReference>
<reference evidence="13" key="1">
    <citation type="submission" date="2020-04" db="EMBL/GenBank/DDBJ databases">
        <title>Analysis of mating type loci in Filobasidium floriforme.</title>
        <authorList>
            <person name="Nowrousian M."/>
        </authorList>
    </citation>
    <scope>NUCLEOTIDE SEQUENCE</scope>
    <source>
        <strain evidence="13">CBS 6242</strain>
    </source>
</reference>
<evidence type="ECO:0000256" key="10">
    <source>
        <dbReference type="SAM" id="MobiDB-lite"/>
    </source>
</evidence>
<evidence type="ECO:0000313" key="13">
    <source>
        <dbReference type="EMBL" id="KAG7529469.1"/>
    </source>
</evidence>
<comment type="catalytic activity">
    <reaction evidence="9">
        <text>L-seryl-[protein] + ATP = O-phospho-L-seryl-[protein] + ADP + H(+)</text>
        <dbReference type="Rhea" id="RHEA:17989"/>
        <dbReference type="Rhea" id="RHEA-COMP:9863"/>
        <dbReference type="Rhea" id="RHEA-COMP:11604"/>
        <dbReference type="ChEBI" id="CHEBI:15378"/>
        <dbReference type="ChEBI" id="CHEBI:29999"/>
        <dbReference type="ChEBI" id="CHEBI:30616"/>
        <dbReference type="ChEBI" id="CHEBI:83421"/>
        <dbReference type="ChEBI" id="CHEBI:456216"/>
        <dbReference type="EC" id="2.7.11.1"/>
    </reaction>
</comment>
<dbReference type="PANTHER" id="PTHR24351">
    <property type="entry name" value="RIBOSOMAL PROTEIN S6 KINASE"/>
    <property type="match status" value="1"/>
</dbReference>
<feature type="domain" description="AGC-kinase C-terminal" evidence="12">
    <location>
        <begin position="286"/>
        <end position="372"/>
    </location>
</feature>
<feature type="compositionally biased region" description="Polar residues" evidence="10">
    <location>
        <begin position="575"/>
        <end position="631"/>
    </location>
</feature>
<accession>A0A8K0JGG9</accession>